<reference evidence="7" key="1">
    <citation type="submission" date="2020-05" db="EMBL/GenBank/DDBJ databases">
        <title>Phylogenomic resolution of chytrid fungi.</title>
        <authorList>
            <person name="Stajich J.E."/>
            <person name="Amses K."/>
            <person name="Simmons R."/>
            <person name="Seto K."/>
            <person name="Myers J."/>
            <person name="Bonds A."/>
            <person name="Quandt C.A."/>
            <person name="Barry K."/>
            <person name="Liu P."/>
            <person name="Grigoriev I."/>
            <person name="Longcore J.E."/>
            <person name="James T.Y."/>
        </authorList>
    </citation>
    <scope>NUCLEOTIDE SEQUENCE</scope>
    <source>
        <strain evidence="7">JEL0476</strain>
    </source>
</reference>
<feature type="non-terminal residue" evidence="7">
    <location>
        <position position="1"/>
    </location>
</feature>
<evidence type="ECO:0000256" key="5">
    <source>
        <dbReference type="SAM" id="MobiDB-lite"/>
    </source>
</evidence>
<dbReference type="GO" id="GO:0048193">
    <property type="term" value="P:Golgi vesicle transport"/>
    <property type="evidence" value="ECO:0007669"/>
    <property type="project" value="InterPro"/>
</dbReference>
<name>A0AAD5U4D3_9FUNG</name>
<feature type="coiled-coil region" evidence="4">
    <location>
        <begin position="29"/>
        <end position="56"/>
    </location>
</feature>
<feature type="region of interest" description="Disordered" evidence="5">
    <location>
        <begin position="1"/>
        <end position="28"/>
    </location>
</feature>
<evidence type="ECO:0000256" key="4">
    <source>
        <dbReference type="SAM" id="Coils"/>
    </source>
</evidence>
<dbReference type="PROSITE" id="PS50192">
    <property type="entry name" value="T_SNARE"/>
    <property type="match status" value="1"/>
</dbReference>
<organism evidence="7 8">
    <name type="scientific">Clydaea vesicula</name>
    <dbReference type="NCBI Taxonomy" id="447962"/>
    <lineage>
        <taxon>Eukaryota</taxon>
        <taxon>Fungi</taxon>
        <taxon>Fungi incertae sedis</taxon>
        <taxon>Chytridiomycota</taxon>
        <taxon>Chytridiomycota incertae sedis</taxon>
        <taxon>Chytridiomycetes</taxon>
        <taxon>Lobulomycetales</taxon>
        <taxon>Lobulomycetaceae</taxon>
        <taxon>Clydaea</taxon>
    </lineage>
</organism>
<evidence type="ECO:0000313" key="7">
    <source>
        <dbReference type="EMBL" id="KAJ3221434.1"/>
    </source>
</evidence>
<accession>A0AAD5U4D3</accession>
<dbReference type="InterPro" id="IPR000727">
    <property type="entry name" value="T_SNARE_dom"/>
</dbReference>
<dbReference type="Gene3D" id="1.20.58.90">
    <property type="match status" value="1"/>
</dbReference>
<evidence type="ECO:0000256" key="1">
    <source>
        <dbReference type="ARBA" id="ARBA00004409"/>
    </source>
</evidence>
<evidence type="ECO:0000256" key="2">
    <source>
        <dbReference type="ARBA" id="ARBA00022927"/>
    </source>
</evidence>
<evidence type="ECO:0000259" key="6">
    <source>
        <dbReference type="PROSITE" id="PS50192"/>
    </source>
</evidence>
<sequence>DVEKNLIKSQNLKKQLEKKPNGTDSNFLKDQLKSTLKSIKDDLEDLDETINVIQRDPQLFSTKQQSQQNFDYQPQLQKVHLNNKSLIENEQQQQQLLFKTQDKQLDGVYNTVVNLKEVAHVMGREIDDQAR</sequence>
<dbReference type="EMBL" id="JADGJW010000230">
    <property type="protein sequence ID" value="KAJ3221434.1"/>
    <property type="molecule type" value="Genomic_DNA"/>
</dbReference>
<dbReference type="InterPro" id="IPR010989">
    <property type="entry name" value="SNARE"/>
</dbReference>
<keyword evidence="3" id="KW-0333">Golgi apparatus</keyword>
<feature type="domain" description="T-SNARE coiled-coil homology" evidence="6">
    <location>
        <begin position="95"/>
        <end position="131"/>
    </location>
</feature>
<comment type="caution">
    <text evidence="7">The sequence shown here is derived from an EMBL/GenBank/DDBJ whole genome shotgun (WGS) entry which is preliminary data.</text>
</comment>
<dbReference type="SUPFAM" id="SSF47661">
    <property type="entry name" value="t-snare proteins"/>
    <property type="match status" value="1"/>
</dbReference>
<dbReference type="Proteomes" id="UP001211065">
    <property type="component" value="Unassembled WGS sequence"/>
</dbReference>
<dbReference type="SUPFAM" id="SSF58038">
    <property type="entry name" value="SNARE fusion complex"/>
    <property type="match status" value="1"/>
</dbReference>
<gene>
    <name evidence="7" type="ORF">HK099_003528</name>
</gene>
<keyword evidence="2" id="KW-0813">Transport</keyword>
<comment type="subcellular location">
    <subcellularLocation>
        <location evidence="1">Golgi apparatus membrane</location>
        <topology evidence="1">Single-pass type IV membrane protein</topology>
    </subcellularLocation>
</comment>
<dbReference type="Gene3D" id="1.20.5.110">
    <property type="match status" value="1"/>
</dbReference>
<keyword evidence="4" id="KW-0175">Coiled coil</keyword>
<dbReference type="GO" id="GO:0015031">
    <property type="term" value="P:protein transport"/>
    <property type="evidence" value="ECO:0007669"/>
    <property type="project" value="UniProtKB-KW"/>
</dbReference>
<proteinExistence type="predicted"/>
<dbReference type="GO" id="GO:0000139">
    <property type="term" value="C:Golgi membrane"/>
    <property type="evidence" value="ECO:0007669"/>
    <property type="project" value="UniProtKB-SubCell"/>
</dbReference>
<dbReference type="AlphaFoldDB" id="A0AAD5U4D3"/>
<dbReference type="InterPro" id="IPR015260">
    <property type="entry name" value="Syntaxin-6/10/61_N"/>
</dbReference>
<keyword evidence="8" id="KW-1185">Reference proteome</keyword>
<dbReference type="Pfam" id="PF09177">
    <property type="entry name" value="STX6_10_61_N"/>
    <property type="match status" value="1"/>
</dbReference>
<keyword evidence="2" id="KW-0653">Protein transport</keyword>
<protein>
    <recommendedName>
        <fullName evidence="6">t-SNARE coiled-coil homology domain-containing protein</fullName>
    </recommendedName>
</protein>
<evidence type="ECO:0000313" key="8">
    <source>
        <dbReference type="Proteomes" id="UP001211065"/>
    </source>
</evidence>
<evidence type="ECO:0000256" key="3">
    <source>
        <dbReference type="ARBA" id="ARBA00023034"/>
    </source>
</evidence>